<dbReference type="InterPro" id="IPR031982">
    <property type="entry name" value="PilE-like"/>
</dbReference>
<accession>A0ABN0J9T8</accession>
<dbReference type="Proteomes" id="UP000013034">
    <property type="component" value="Unassembled WGS sequence"/>
</dbReference>
<dbReference type="PANTHER" id="PTHR30093">
    <property type="entry name" value="GENERAL SECRETION PATHWAY PROTEIN G"/>
    <property type="match status" value="1"/>
</dbReference>
<dbReference type="EMBL" id="APOI01000030">
    <property type="protein sequence ID" value="ENU21860.1"/>
    <property type="molecule type" value="Genomic_DNA"/>
</dbReference>
<keyword evidence="2" id="KW-0812">Transmembrane</keyword>
<gene>
    <name evidence="3" type="ORF">F993_03789</name>
</gene>
<dbReference type="NCBIfam" id="TIGR02532">
    <property type="entry name" value="IV_pilin_GFxxxE"/>
    <property type="match status" value="1"/>
</dbReference>
<keyword evidence="2" id="KW-0472">Membrane</keyword>
<keyword evidence="2" id="KW-1133">Transmembrane helix</keyword>
<reference evidence="3 4" key="1">
    <citation type="submission" date="2013-02" db="EMBL/GenBank/DDBJ databases">
        <title>The Genome Sequence of Acinetobacter sp. NIPH 809.</title>
        <authorList>
            <consortium name="The Broad Institute Genome Sequencing Platform"/>
            <consortium name="The Broad Institute Genome Sequencing Center for Infectious Disease"/>
            <person name="Cerqueira G."/>
            <person name="Feldgarden M."/>
            <person name="Courvalin P."/>
            <person name="Perichon B."/>
            <person name="Grillot-Courvalin C."/>
            <person name="Clermont D."/>
            <person name="Rocha E."/>
            <person name="Yoon E.-J."/>
            <person name="Nemec A."/>
            <person name="Walker B."/>
            <person name="Young S.K."/>
            <person name="Zeng Q."/>
            <person name="Gargeya S."/>
            <person name="Fitzgerald M."/>
            <person name="Haas B."/>
            <person name="Abouelleil A."/>
            <person name="Alvarado L."/>
            <person name="Arachchi H.M."/>
            <person name="Berlin A.M."/>
            <person name="Chapman S.B."/>
            <person name="Dewar J."/>
            <person name="Goldberg J."/>
            <person name="Griggs A."/>
            <person name="Gujja S."/>
            <person name="Hansen M."/>
            <person name="Howarth C."/>
            <person name="Imamovic A."/>
            <person name="Larimer J."/>
            <person name="McCowan C."/>
            <person name="Murphy C."/>
            <person name="Neiman D."/>
            <person name="Pearson M."/>
            <person name="Priest M."/>
            <person name="Roberts A."/>
            <person name="Saif S."/>
            <person name="Shea T."/>
            <person name="Sisk P."/>
            <person name="Sykes S."/>
            <person name="Wortman J."/>
            <person name="Nusbaum C."/>
            <person name="Birren B."/>
        </authorList>
    </citation>
    <scope>NUCLEOTIDE SEQUENCE [LARGE SCALE GENOMIC DNA]</scope>
    <source>
        <strain evidence="3 4">NIPH 809</strain>
    </source>
</reference>
<organism evidence="3 4">
    <name type="scientific">Acinetobacter proteolyticus</name>
    <dbReference type="NCBI Taxonomy" id="1776741"/>
    <lineage>
        <taxon>Bacteria</taxon>
        <taxon>Pseudomonadati</taxon>
        <taxon>Pseudomonadota</taxon>
        <taxon>Gammaproteobacteria</taxon>
        <taxon>Moraxellales</taxon>
        <taxon>Moraxellaceae</taxon>
        <taxon>Acinetobacter</taxon>
    </lineage>
</organism>
<evidence type="ECO:0000256" key="1">
    <source>
        <dbReference type="ARBA" id="ARBA00022481"/>
    </source>
</evidence>
<dbReference type="InterPro" id="IPR012902">
    <property type="entry name" value="N_methyl_site"/>
</dbReference>
<dbReference type="Gene3D" id="3.30.700.10">
    <property type="entry name" value="Glycoprotein, Type 4 Pilin"/>
    <property type="match status" value="1"/>
</dbReference>
<dbReference type="InterPro" id="IPR045584">
    <property type="entry name" value="Pilin-like"/>
</dbReference>
<feature type="transmembrane region" description="Helical" evidence="2">
    <location>
        <begin position="12"/>
        <end position="34"/>
    </location>
</feature>
<evidence type="ECO:0000256" key="2">
    <source>
        <dbReference type="SAM" id="Phobius"/>
    </source>
</evidence>
<dbReference type="SUPFAM" id="SSF54523">
    <property type="entry name" value="Pili subunits"/>
    <property type="match status" value="1"/>
</dbReference>
<proteinExistence type="predicted"/>
<keyword evidence="4" id="KW-1185">Reference proteome</keyword>
<dbReference type="RefSeq" id="WP_004657482.1">
    <property type="nucleotide sequence ID" value="NZ_KB849179.1"/>
</dbReference>
<comment type="caution">
    <text evidence="3">The sequence shown here is derived from an EMBL/GenBank/DDBJ whole genome shotgun (WGS) entry which is preliminary data.</text>
</comment>
<sequence length="174" mass="19002">MQNYQSQAKFKLGFTLVELMLVLIIIAILTAIALPSYQNYARRANAAAAQQEMQKLAEQLERHKSRNFSYKGFNAQYLYNSTGTTPFDASTQTLTVPLNATDAAVRYTLTIVDGMTTNPLLSAASATGQSWAIRATSADVQNFSFLMTSSGLRCQNKTSANITYATCGTGGENW</sequence>
<dbReference type="PRINTS" id="PR00813">
    <property type="entry name" value="BCTERIALGSPG"/>
</dbReference>
<evidence type="ECO:0008006" key="5">
    <source>
        <dbReference type="Google" id="ProtNLM"/>
    </source>
</evidence>
<dbReference type="PANTHER" id="PTHR30093:SF47">
    <property type="entry name" value="TYPE IV PILUS NON-CORE MINOR PILIN PILE"/>
    <property type="match status" value="1"/>
</dbReference>
<name>A0ABN0J9T8_9GAMM</name>
<keyword evidence="1" id="KW-0488">Methylation</keyword>
<dbReference type="Pfam" id="PF16732">
    <property type="entry name" value="ComP_DUS"/>
    <property type="match status" value="1"/>
</dbReference>
<protein>
    <recommendedName>
        <fullName evidence="5">Prepilin-type N-terminal cleavage/methylation domain-containing protein</fullName>
    </recommendedName>
</protein>
<evidence type="ECO:0000313" key="3">
    <source>
        <dbReference type="EMBL" id="ENU21860.1"/>
    </source>
</evidence>
<evidence type="ECO:0000313" key="4">
    <source>
        <dbReference type="Proteomes" id="UP000013034"/>
    </source>
</evidence>
<dbReference type="InterPro" id="IPR000983">
    <property type="entry name" value="Bac_GSPG_pilin"/>
</dbReference>
<dbReference type="Pfam" id="PF07963">
    <property type="entry name" value="N_methyl"/>
    <property type="match status" value="1"/>
</dbReference>